<sequence>MLVNDPTLTLMIEKLSDKYHEFYEALSSDEPCIDIIRVLYEMERTVKLIKKEIMTQHVHFCHSNQCNDIDAHNMLIDDIKTLLNCVA</sequence>
<keyword evidence="2" id="KW-1185">Reference proteome</keyword>
<accession>A0AAX3LK10</accession>
<reference evidence="1 2" key="1">
    <citation type="submission" date="2023-01" db="EMBL/GenBank/DDBJ databases">
        <title>Genome sequence resource and annotation of Enterobacter ludwigii, an economically important pathogen of seedling wilt with strawberry.</title>
        <authorList>
            <person name="Xie Y."/>
        </authorList>
    </citation>
    <scope>NUCLEOTIDE SEQUENCE [LARGE SCALE GENOMIC DNA]</scope>
    <source>
        <strain evidence="1 2">CM-TZ4</strain>
        <plasmid evidence="1 2">unnamed1</plasmid>
    </source>
</reference>
<evidence type="ECO:0000313" key="1">
    <source>
        <dbReference type="EMBL" id="WCE15976.1"/>
    </source>
</evidence>
<proteinExistence type="predicted"/>
<geneLocation type="plasmid" evidence="1 2">
    <name>unnamed1</name>
</geneLocation>
<dbReference type="EMBL" id="CP116348">
    <property type="protein sequence ID" value="WCE15976.1"/>
    <property type="molecule type" value="Genomic_DNA"/>
</dbReference>
<protein>
    <submittedName>
        <fullName evidence="1">Uncharacterized protein</fullName>
    </submittedName>
</protein>
<dbReference type="AlphaFoldDB" id="A0AAX3LK10"/>
<keyword evidence="1" id="KW-0614">Plasmid</keyword>
<evidence type="ECO:0000313" key="2">
    <source>
        <dbReference type="Proteomes" id="UP001210538"/>
    </source>
</evidence>
<name>A0AAX3LK10_9ENTR</name>
<dbReference type="Proteomes" id="UP001210538">
    <property type="component" value="Plasmid unnamed1"/>
</dbReference>
<gene>
    <name evidence="1" type="ORF">PHA72_26955</name>
</gene>
<dbReference type="RefSeq" id="WP_265217150.1">
    <property type="nucleotide sequence ID" value="NZ_CP116348.1"/>
</dbReference>
<organism evidence="1 2">
    <name type="scientific">Enterobacter ludwigii</name>
    <dbReference type="NCBI Taxonomy" id="299767"/>
    <lineage>
        <taxon>Bacteria</taxon>
        <taxon>Pseudomonadati</taxon>
        <taxon>Pseudomonadota</taxon>
        <taxon>Gammaproteobacteria</taxon>
        <taxon>Enterobacterales</taxon>
        <taxon>Enterobacteriaceae</taxon>
        <taxon>Enterobacter</taxon>
        <taxon>Enterobacter cloacae complex</taxon>
    </lineage>
</organism>